<name>A0ABM7W714_9BACT</name>
<proteinExistence type="predicted"/>
<dbReference type="RefSeq" id="WP_284153828.1">
    <property type="nucleotide sequence ID" value="NZ_AP025516.1"/>
</dbReference>
<evidence type="ECO:0000256" key="1">
    <source>
        <dbReference type="SAM" id="Phobius"/>
    </source>
</evidence>
<dbReference type="EMBL" id="AP025516">
    <property type="protein sequence ID" value="BDD86757.1"/>
    <property type="molecule type" value="Genomic_DNA"/>
</dbReference>
<evidence type="ECO:0000313" key="3">
    <source>
        <dbReference type="Proteomes" id="UP000830055"/>
    </source>
</evidence>
<keyword evidence="3" id="KW-1185">Reference proteome</keyword>
<protein>
    <submittedName>
        <fullName evidence="2">Uncharacterized protein</fullName>
    </submittedName>
</protein>
<evidence type="ECO:0000313" key="2">
    <source>
        <dbReference type="EMBL" id="BDD86757.1"/>
    </source>
</evidence>
<dbReference type="Proteomes" id="UP000830055">
    <property type="component" value="Chromosome"/>
</dbReference>
<keyword evidence="1" id="KW-0812">Transmembrane</keyword>
<reference evidence="2 3" key="1">
    <citation type="submission" date="2022-01" db="EMBL/GenBank/DDBJ databases">
        <title>Desulfofustis limnae sp. nov., a novel mesophilic sulfate-reducing bacterium isolated from marsh soil.</title>
        <authorList>
            <person name="Watanabe M."/>
            <person name="Takahashi A."/>
            <person name="Kojima H."/>
            <person name="Fukui M."/>
        </authorList>
    </citation>
    <scope>NUCLEOTIDE SEQUENCE [LARGE SCALE GENOMIC DNA]</scope>
    <source>
        <strain evidence="2 3">PPLL</strain>
    </source>
</reference>
<sequence length="82" mass="9262">MIRLIDFLLTRQRGVRAAFYGLAAAVVVWSLTVDTSHAHTWAERYLPGFWSLFGLLSAIVLIFVARWLAGAGIAQEEDYYDN</sequence>
<gene>
    <name evidence="2" type="ORF">DPPLL_11220</name>
</gene>
<feature type="transmembrane region" description="Helical" evidence="1">
    <location>
        <begin position="48"/>
        <end position="69"/>
    </location>
</feature>
<organism evidence="2 3">
    <name type="scientific">Desulfofustis limnaeus</name>
    <dbReference type="NCBI Taxonomy" id="2740163"/>
    <lineage>
        <taxon>Bacteria</taxon>
        <taxon>Pseudomonadati</taxon>
        <taxon>Thermodesulfobacteriota</taxon>
        <taxon>Desulfobulbia</taxon>
        <taxon>Desulfobulbales</taxon>
        <taxon>Desulfocapsaceae</taxon>
        <taxon>Desulfofustis</taxon>
    </lineage>
</organism>
<keyword evidence="1" id="KW-0472">Membrane</keyword>
<keyword evidence="1" id="KW-1133">Transmembrane helix</keyword>
<accession>A0ABM7W714</accession>